<keyword evidence="4" id="KW-0560">Oxidoreductase</keyword>
<dbReference type="CDD" id="cd11062">
    <property type="entry name" value="CYP58-like"/>
    <property type="match status" value="1"/>
</dbReference>
<keyword evidence="2 4" id="KW-0479">Metal-binding</keyword>
<comment type="similarity">
    <text evidence="4">Belongs to the cytochrome P450 family.</text>
</comment>
<organism evidence="5 6">
    <name type="scientific">Phlyctema vagabunda</name>
    <dbReference type="NCBI Taxonomy" id="108571"/>
    <lineage>
        <taxon>Eukaryota</taxon>
        <taxon>Fungi</taxon>
        <taxon>Dikarya</taxon>
        <taxon>Ascomycota</taxon>
        <taxon>Pezizomycotina</taxon>
        <taxon>Leotiomycetes</taxon>
        <taxon>Helotiales</taxon>
        <taxon>Dermateaceae</taxon>
        <taxon>Phlyctema</taxon>
    </lineage>
</organism>
<comment type="caution">
    <text evidence="5">The sequence shown here is derived from an EMBL/GenBank/DDBJ whole genome shotgun (WGS) entry which is preliminary data.</text>
</comment>
<dbReference type="PANTHER" id="PTHR24305">
    <property type="entry name" value="CYTOCHROME P450"/>
    <property type="match status" value="1"/>
</dbReference>
<evidence type="ECO:0000313" key="5">
    <source>
        <dbReference type="EMBL" id="KAL3421128.1"/>
    </source>
</evidence>
<sequence length="491" mass="56147">MAILTTAFIAWLVSLAGLAIHRLYFSSLASFPGPKLAAVSRWYEAYYEILCSGRYSRRIDRMHDVYGPIVRVAPDELHVRDSDFFDDVYMKNPRVEKPGWDTRFGSKASTFTTADSSLHRRRRAALSSMFSRRSIMTFEPVIRGHVARFNKRIAKFQETRQPLNVTNAYPALTGDIIMEYSFGFSYKQAETPDFASFHEPFMILGSSGHIATQFPWFFIVLNLIPDWVVEKLEPALDQWNLVARTIAGEKFQEQPSHRTIFHEILQSRLPDEDKTQLRLADEAQTVVGAGVETTSFALCVGTFHITNTPRIYETLHRELVGAFPDRSAEPDLLILERLPYLKACLLESLRLSYGLSARNPRKHDKPLPYKQHLIPTGSIVSMTIVDVHHDEAIFPDSHSFIPERWLNDPVTSDGIPLERYLVTFGRGPRACLGVNMAWAELFLAAGTIFRQWKFELYETDVTDVRLEHDFFIPNPKLDSKGVRVLVSRSED</sequence>
<dbReference type="Proteomes" id="UP001629113">
    <property type="component" value="Unassembled WGS sequence"/>
</dbReference>
<dbReference type="PANTHER" id="PTHR24305:SF152">
    <property type="entry name" value="P450, PUTATIVE (EUROFUNG)-RELATED"/>
    <property type="match status" value="1"/>
</dbReference>
<keyword evidence="4" id="KW-0503">Monooxygenase</keyword>
<comment type="cofactor">
    <cofactor evidence="1">
        <name>heme</name>
        <dbReference type="ChEBI" id="CHEBI:30413"/>
    </cofactor>
</comment>
<dbReference type="Gene3D" id="1.10.630.10">
    <property type="entry name" value="Cytochrome P450"/>
    <property type="match status" value="1"/>
</dbReference>
<reference evidence="5 6" key="1">
    <citation type="submission" date="2024-06" db="EMBL/GenBank/DDBJ databases">
        <title>Complete genome of Phlyctema vagabunda strain 19-DSS-EL-015.</title>
        <authorList>
            <person name="Fiorenzani C."/>
        </authorList>
    </citation>
    <scope>NUCLEOTIDE SEQUENCE [LARGE SCALE GENOMIC DNA]</scope>
    <source>
        <strain evidence="5 6">19-DSS-EL-015</strain>
    </source>
</reference>
<proteinExistence type="inferred from homology"/>
<evidence type="ECO:0000256" key="3">
    <source>
        <dbReference type="ARBA" id="ARBA00023004"/>
    </source>
</evidence>
<evidence type="ECO:0000313" key="6">
    <source>
        <dbReference type="Proteomes" id="UP001629113"/>
    </source>
</evidence>
<gene>
    <name evidence="5" type="ORF">PVAG01_07573</name>
</gene>
<evidence type="ECO:0000256" key="2">
    <source>
        <dbReference type="ARBA" id="ARBA00022723"/>
    </source>
</evidence>
<dbReference type="Pfam" id="PF00067">
    <property type="entry name" value="p450"/>
    <property type="match status" value="1"/>
</dbReference>
<dbReference type="SUPFAM" id="SSF48264">
    <property type="entry name" value="Cytochrome P450"/>
    <property type="match status" value="1"/>
</dbReference>
<name>A0ABR4PCT7_9HELO</name>
<dbReference type="PRINTS" id="PR00463">
    <property type="entry name" value="EP450I"/>
</dbReference>
<dbReference type="EMBL" id="JBFCZG010000006">
    <property type="protein sequence ID" value="KAL3421128.1"/>
    <property type="molecule type" value="Genomic_DNA"/>
</dbReference>
<keyword evidence="3 4" id="KW-0408">Iron</keyword>
<keyword evidence="4" id="KW-0349">Heme</keyword>
<dbReference type="PROSITE" id="PS00086">
    <property type="entry name" value="CYTOCHROME_P450"/>
    <property type="match status" value="1"/>
</dbReference>
<evidence type="ECO:0000256" key="1">
    <source>
        <dbReference type="ARBA" id="ARBA00001971"/>
    </source>
</evidence>
<protein>
    <submittedName>
        <fullName evidence="5">Cytochrome P450</fullName>
    </submittedName>
</protein>
<dbReference type="InterPro" id="IPR001128">
    <property type="entry name" value="Cyt_P450"/>
</dbReference>
<evidence type="ECO:0000256" key="4">
    <source>
        <dbReference type="RuleBase" id="RU000461"/>
    </source>
</evidence>
<accession>A0ABR4PCT7</accession>
<dbReference type="InterPro" id="IPR017972">
    <property type="entry name" value="Cyt_P450_CS"/>
</dbReference>
<dbReference type="InterPro" id="IPR036396">
    <property type="entry name" value="Cyt_P450_sf"/>
</dbReference>
<keyword evidence="6" id="KW-1185">Reference proteome</keyword>
<dbReference type="InterPro" id="IPR002401">
    <property type="entry name" value="Cyt_P450_E_grp-I"/>
</dbReference>
<dbReference type="InterPro" id="IPR050121">
    <property type="entry name" value="Cytochrome_P450_monoxygenase"/>
</dbReference>